<accession>A0A3A8QKI1</accession>
<protein>
    <submittedName>
        <fullName evidence="1">Uncharacterized protein</fullName>
    </submittedName>
</protein>
<dbReference type="RefSeq" id="WP_120641637.1">
    <property type="nucleotide sequence ID" value="NZ_RAWB01000008.1"/>
</dbReference>
<dbReference type="AlphaFoldDB" id="A0A3A8QKI1"/>
<organism evidence="1 2">
    <name type="scientific">Corallococcus llansteffanensis</name>
    <dbReference type="NCBI Taxonomy" id="2316731"/>
    <lineage>
        <taxon>Bacteria</taxon>
        <taxon>Pseudomonadati</taxon>
        <taxon>Myxococcota</taxon>
        <taxon>Myxococcia</taxon>
        <taxon>Myxococcales</taxon>
        <taxon>Cystobacterineae</taxon>
        <taxon>Myxococcaceae</taxon>
        <taxon>Corallococcus</taxon>
    </lineage>
</organism>
<sequence length="271" mass="29954">MRREVVVDGHRFHIHLEGEEGPLGVESSTGAYVHLARWRLEDHLWALDRFVRFAGRGMEFDHDGFSRALLRRSGVPEELFEELAPIALWWAVGAGSVEAPGSSPEGWVRTGAVQAWLRSWTFAERSKALEASLTLYSDGVRHFSLERYLSTMLTTCVVALEPSDRPWRELDGASATALLDAVVTLNTSGDCEEDRLLEEGNPGIRALARTLLRLCRALGWTPSRVWATPASEIHRLLALLDAVEADAPPAAPHPEGLAAHPDAVVIQVEER</sequence>
<dbReference type="EMBL" id="RAWB01000008">
    <property type="protein sequence ID" value="RKH68281.1"/>
    <property type="molecule type" value="Genomic_DNA"/>
</dbReference>
<comment type="caution">
    <text evidence="1">The sequence shown here is derived from an EMBL/GenBank/DDBJ whole genome shotgun (WGS) entry which is preliminary data.</text>
</comment>
<name>A0A3A8QKI1_9BACT</name>
<reference evidence="2" key="1">
    <citation type="submission" date="2018-09" db="EMBL/GenBank/DDBJ databases">
        <authorList>
            <person name="Livingstone P.G."/>
            <person name="Whitworth D.E."/>
        </authorList>
    </citation>
    <scope>NUCLEOTIDE SEQUENCE [LARGE SCALE GENOMIC DNA]</scope>
    <source>
        <strain evidence="2">CA051B</strain>
    </source>
</reference>
<keyword evidence="2" id="KW-1185">Reference proteome</keyword>
<evidence type="ECO:0000313" key="1">
    <source>
        <dbReference type="EMBL" id="RKH68281.1"/>
    </source>
</evidence>
<evidence type="ECO:0000313" key="2">
    <source>
        <dbReference type="Proteomes" id="UP000272888"/>
    </source>
</evidence>
<dbReference type="Proteomes" id="UP000272888">
    <property type="component" value="Unassembled WGS sequence"/>
</dbReference>
<proteinExistence type="predicted"/>
<gene>
    <name evidence="1" type="ORF">D7V93_01565</name>
</gene>